<dbReference type="Gene3D" id="3.60.21.10">
    <property type="match status" value="1"/>
</dbReference>
<keyword evidence="4" id="KW-1185">Reference proteome</keyword>
<dbReference type="OrthoDB" id="256429at2759"/>
<dbReference type="InterPro" id="IPR029052">
    <property type="entry name" value="Metallo-depent_PP-like"/>
</dbReference>
<feature type="non-terminal residue" evidence="3">
    <location>
        <position position="1"/>
    </location>
</feature>
<dbReference type="CDD" id="cd00144">
    <property type="entry name" value="MPP_PPP_family"/>
    <property type="match status" value="1"/>
</dbReference>
<dbReference type="PRINTS" id="PR00114">
    <property type="entry name" value="STPHPHTASE"/>
</dbReference>
<comment type="caution">
    <text evidence="3">The sequence shown here is derived from an EMBL/GenBank/DDBJ whole genome shotgun (WGS) entry which is preliminary data.</text>
</comment>
<evidence type="ECO:0000256" key="1">
    <source>
        <dbReference type="RuleBase" id="RU004273"/>
    </source>
</evidence>
<dbReference type="GO" id="GO:0005737">
    <property type="term" value="C:cytoplasm"/>
    <property type="evidence" value="ECO:0007669"/>
    <property type="project" value="TreeGrafter"/>
</dbReference>
<dbReference type="PROSITE" id="PS00125">
    <property type="entry name" value="SER_THR_PHOSPHATASE"/>
    <property type="match status" value="1"/>
</dbReference>
<dbReference type="SUPFAM" id="SSF56300">
    <property type="entry name" value="Metallo-dependent phosphatases"/>
    <property type="match status" value="1"/>
</dbReference>
<protein>
    <recommendedName>
        <fullName evidence="1">Serine/threonine-protein phosphatase</fullName>
        <ecNumber evidence="1">3.1.3.16</ecNumber>
    </recommendedName>
</protein>
<dbReference type="Pfam" id="PF00149">
    <property type="entry name" value="Metallophos"/>
    <property type="match status" value="1"/>
</dbReference>
<evidence type="ECO:0000259" key="2">
    <source>
        <dbReference type="PROSITE" id="PS00125"/>
    </source>
</evidence>
<dbReference type="InterPro" id="IPR050341">
    <property type="entry name" value="PP1_catalytic_subunit"/>
</dbReference>
<dbReference type="EC" id="3.1.3.16" evidence="1"/>
<dbReference type="PANTHER" id="PTHR11668:SF496">
    <property type="entry name" value="SERINE_THREONINE-PROTEIN PHOSPHATASE"/>
    <property type="match status" value="1"/>
</dbReference>
<dbReference type="InterPro" id="IPR006186">
    <property type="entry name" value="Ser/Thr-sp_prot-phosphatase"/>
</dbReference>
<name>A0A3M7Q028_BRAPC</name>
<keyword evidence="1" id="KW-0378">Hydrolase</keyword>
<comment type="catalytic activity">
    <reaction evidence="1">
        <text>O-phospho-L-threonyl-[protein] + H2O = L-threonyl-[protein] + phosphate</text>
        <dbReference type="Rhea" id="RHEA:47004"/>
        <dbReference type="Rhea" id="RHEA-COMP:11060"/>
        <dbReference type="Rhea" id="RHEA-COMP:11605"/>
        <dbReference type="ChEBI" id="CHEBI:15377"/>
        <dbReference type="ChEBI" id="CHEBI:30013"/>
        <dbReference type="ChEBI" id="CHEBI:43474"/>
        <dbReference type="ChEBI" id="CHEBI:61977"/>
        <dbReference type="EC" id="3.1.3.16"/>
    </reaction>
</comment>
<comment type="similarity">
    <text evidence="1">Belongs to the PPP phosphatase family.</text>
</comment>
<dbReference type="GO" id="GO:0005634">
    <property type="term" value="C:nucleus"/>
    <property type="evidence" value="ECO:0007669"/>
    <property type="project" value="TreeGrafter"/>
</dbReference>
<dbReference type="InterPro" id="IPR004843">
    <property type="entry name" value="Calcineurin-like_PHP"/>
</dbReference>
<reference evidence="3 4" key="1">
    <citation type="journal article" date="2018" name="Sci. Rep.">
        <title>Genomic signatures of local adaptation to the degree of environmental predictability in rotifers.</title>
        <authorList>
            <person name="Franch-Gras L."/>
            <person name="Hahn C."/>
            <person name="Garcia-Roger E.M."/>
            <person name="Carmona M.J."/>
            <person name="Serra M."/>
            <person name="Gomez A."/>
        </authorList>
    </citation>
    <scope>NUCLEOTIDE SEQUENCE [LARGE SCALE GENOMIC DNA]</scope>
    <source>
        <strain evidence="3">HYR1</strain>
    </source>
</reference>
<gene>
    <name evidence="3" type="ORF">BpHYR1_025208</name>
</gene>
<dbReference type="EMBL" id="REGN01008172">
    <property type="protein sequence ID" value="RNA04278.1"/>
    <property type="molecule type" value="Genomic_DNA"/>
</dbReference>
<dbReference type="Proteomes" id="UP000276133">
    <property type="component" value="Unassembled WGS sequence"/>
</dbReference>
<dbReference type="STRING" id="10195.A0A3M7Q028"/>
<organism evidence="3 4">
    <name type="scientific">Brachionus plicatilis</name>
    <name type="common">Marine rotifer</name>
    <name type="synonym">Brachionus muelleri</name>
    <dbReference type="NCBI Taxonomy" id="10195"/>
    <lineage>
        <taxon>Eukaryota</taxon>
        <taxon>Metazoa</taxon>
        <taxon>Spiralia</taxon>
        <taxon>Gnathifera</taxon>
        <taxon>Rotifera</taxon>
        <taxon>Eurotatoria</taxon>
        <taxon>Monogononta</taxon>
        <taxon>Pseudotrocha</taxon>
        <taxon>Ploima</taxon>
        <taxon>Brachionidae</taxon>
        <taxon>Brachionus</taxon>
    </lineage>
</organism>
<feature type="domain" description="Serine/threonine specific protein phosphatases" evidence="2">
    <location>
        <begin position="364"/>
        <end position="369"/>
    </location>
</feature>
<evidence type="ECO:0000313" key="3">
    <source>
        <dbReference type="EMBL" id="RNA04278.1"/>
    </source>
</evidence>
<dbReference type="PANTHER" id="PTHR11668">
    <property type="entry name" value="SERINE/THREONINE PROTEIN PHOSPHATASE"/>
    <property type="match status" value="1"/>
</dbReference>
<dbReference type="AlphaFoldDB" id="A0A3M7Q028"/>
<dbReference type="GO" id="GO:0004722">
    <property type="term" value="F:protein serine/threonine phosphatase activity"/>
    <property type="evidence" value="ECO:0007669"/>
    <property type="project" value="UniProtKB-EC"/>
</dbReference>
<sequence>EAFIKSIGLAAMEPSTQHGGPPAEQRCKYIFRYYSFSELNKQIDDNKTDSNLTAQNTSILDFGQFRNLTKDIMNLKKGGFKLDNEILETEAYSGYKAFGLRNQSENLSLSDFLIGVGQLKFRGTSVLFRFSKSIIDILNFAGLGLNSELDRNLKSIGKQDKIFENELYEIAAHSVRIKRTGTVADISALWDLEGATTPNISIDKPVFTDLNKPQFGRIESLDSFNQKTQPNEMINGLRYYERALKDLNTSNDIVISKDPYSWGKVDMTAMAKCLIMICRSLKEIVSNESRLLKINAPCYILGDIHGNFHDLICFEKALWRMGPMLTPSCFLFLGDYVDRGHEGVEVISYMFAQKILCPNKFFILRGNHELRDIQKMYHFFDECKAKFGDELGEQVWEEINEVFDCLPLAAIVDNKIFCIHGGIPSELIQTDAKVDEINKISCPLKNPEKESSMAWEILWNDPLSSQSTVDMNVLKENCGFTDNTQRGTGYFFSHQALNEFLNRNNLSYVIRAHEVQQIGFKIQLGGKLLTVFSSSHYCGGSNEAATVLVDSNKLRLIRLDTHS</sequence>
<accession>A0A3M7Q028</accession>
<proteinExistence type="inferred from homology"/>
<evidence type="ECO:0000313" key="4">
    <source>
        <dbReference type="Proteomes" id="UP000276133"/>
    </source>
</evidence>
<dbReference type="SMART" id="SM00156">
    <property type="entry name" value="PP2Ac"/>
    <property type="match status" value="1"/>
</dbReference>